<organism evidence="8 9">
    <name type="scientific">Roseburia inulinivorans</name>
    <dbReference type="NCBI Taxonomy" id="360807"/>
    <lineage>
        <taxon>Bacteria</taxon>
        <taxon>Bacillati</taxon>
        <taxon>Bacillota</taxon>
        <taxon>Clostridia</taxon>
        <taxon>Lachnospirales</taxon>
        <taxon>Lachnospiraceae</taxon>
        <taxon>Roseburia</taxon>
    </lineage>
</organism>
<evidence type="ECO:0000256" key="2">
    <source>
        <dbReference type="ARBA" id="ARBA00007430"/>
    </source>
</evidence>
<comment type="subcellular location">
    <subcellularLocation>
        <location evidence="1">Cell membrane</location>
        <topology evidence="1">Multi-pass membrane protein</topology>
    </subcellularLocation>
</comment>
<feature type="transmembrane region" description="Helical" evidence="7">
    <location>
        <begin position="365"/>
        <end position="396"/>
    </location>
</feature>
<dbReference type="GO" id="GO:0005886">
    <property type="term" value="C:plasma membrane"/>
    <property type="evidence" value="ECO:0007669"/>
    <property type="project" value="UniProtKB-SubCell"/>
</dbReference>
<dbReference type="EMBL" id="CYYR01000003">
    <property type="protein sequence ID" value="CUN52916.1"/>
    <property type="molecule type" value="Genomic_DNA"/>
</dbReference>
<evidence type="ECO:0000256" key="5">
    <source>
        <dbReference type="ARBA" id="ARBA00022989"/>
    </source>
</evidence>
<evidence type="ECO:0000256" key="3">
    <source>
        <dbReference type="ARBA" id="ARBA00022475"/>
    </source>
</evidence>
<keyword evidence="5 7" id="KW-1133">Transmembrane helix</keyword>
<comment type="similarity">
    <text evidence="2">Belongs to the polysaccharide synthase family.</text>
</comment>
<feature type="transmembrane region" description="Helical" evidence="7">
    <location>
        <begin position="441"/>
        <end position="462"/>
    </location>
</feature>
<sequence length="483" mass="54137">MESKMKSQIFSGLIWKFAERFFAEIVTFVVSIVLARLLMPEDYGAIALVMVFITIADVFVTSGFGNALIQKKETDNLDFSSVFFFNIGFSICIYIILFLAAPAIADFYEKPILCAALRVLALRIIIAAINSVQQAYVSRNMLFKRFFWSTLFGTLFSGLVGIAMAYQGFGIWALVAQYLTNTCVDTVVLWFTVRWRPNFAFSIGRLQVLITYGWKILVSGLLDTGYNQLRSLIIGKMYSSSDLAQYNKGQQFPQLIVANINTSISGVLFPAIAQCQDDMDRVRDMTRRAIKVSSFVMWPLMVGLAVVAEPLISVMLTDKWLPCVPFLYIACFTFGLWPIHTANLEAMKAVGRSDLFLKLEIIKKIMGLAVLLVSMRYGVMAIAASQILTSIISTFINAFPNQKLLKYKYTDQIRDMLPSFLLALLMGGLIYPVKCFVESKILLIGVQVILGAIVYVAGAKLFRNDSFVYLISIVNNRRTGKAE</sequence>
<accession>A0A173XPP3</accession>
<evidence type="ECO:0000256" key="1">
    <source>
        <dbReference type="ARBA" id="ARBA00004651"/>
    </source>
</evidence>
<dbReference type="Pfam" id="PF13440">
    <property type="entry name" value="Polysacc_synt_3"/>
    <property type="match status" value="1"/>
</dbReference>
<keyword evidence="3" id="KW-1003">Cell membrane</keyword>
<feature type="transmembrane region" description="Helical" evidence="7">
    <location>
        <begin position="142"/>
        <end position="165"/>
    </location>
</feature>
<feature type="transmembrane region" description="Helical" evidence="7">
    <location>
        <begin position="45"/>
        <end position="69"/>
    </location>
</feature>
<feature type="transmembrane region" description="Helical" evidence="7">
    <location>
        <begin position="21"/>
        <end position="39"/>
    </location>
</feature>
<dbReference type="PANTHER" id="PTHR30250:SF10">
    <property type="entry name" value="LIPOPOLYSACCHARIDE BIOSYNTHESIS PROTEIN WZXC"/>
    <property type="match status" value="1"/>
</dbReference>
<feature type="transmembrane region" description="Helical" evidence="7">
    <location>
        <begin position="326"/>
        <end position="344"/>
    </location>
</feature>
<dbReference type="PANTHER" id="PTHR30250">
    <property type="entry name" value="PST FAMILY PREDICTED COLANIC ACID TRANSPORTER"/>
    <property type="match status" value="1"/>
</dbReference>
<feature type="transmembrane region" description="Helical" evidence="7">
    <location>
        <begin position="416"/>
        <end position="434"/>
    </location>
</feature>
<evidence type="ECO:0000313" key="9">
    <source>
        <dbReference type="Proteomes" id="UP000095395"/>
    </source>
</evidence>
<reference evidence="8 9" key="1">
    <citation type="submission" date="2015-09" db="EMBL/GenBank/DDBJ databases">
        <authorList>
            <consortium name="Pathogen Informatics"/>
        </authorList>
    </citation>
    <scope>NUCLEOTIDE SEQUENCE [LARGE SCALE GENOMIC DNA]</scope>
    <source>
        <strain evidence="8 9">2789STDY5608835</strain>
    </source>
</reference>
<evidence type="ECO:0000256" key="7">
    <source>
        <dbReference type="SAM" id="Phobius"/>
    </source>
</evidence>
<evidence type="ECO:0000256" key="4">
    <source>
        <dbReference type="ARBA" id="ARBA00022692"/>
    </source>
</evidence>
<dbReference type="AlphaFoldDB" id="A0A173XPP3"/>
<feature type="transmembrane region" description="Helical" evidence="7">
    <location>
        <begin position="110"/>
        <end position="130"/>
    </location>
</feature>
<keyword evidence="4 7" id="KW-0812">Transmembrane</keyword>
<evidence type="ECO:0000256" key="6">
    <source>
        <dbReference type="ARBA" id="ARBA00023136"/>
    </source>
</evidence>
<gene>
    <name evidence="8" type="primary">wzxC</name>
    <name evidence="8" type="ORF">ERS852392_00646</name>
</gene>
<dbReference type="CDD" id="cd13127">
    <property type="entry name" value="MATE_tuaB_like"/>
    <property type="match status" value="1"/>
</dbReference>
<evidence type="ECO:0000313" key="8">
    <source>
        <dbReference type="EMBL" id="CUN52916.1"/>
    </source>
</evidence>
<dbReference type="Proteomes" id="UP000095395">
    <property type="component" value="Unassembled WGS sequence"/>
</dbReference>
<name>A0A173XPP3_9FIRM</name>
<dbReference type="InterPro" id="IPR050833">
    <property type="entry name" value="Poly_Biosynth_Transport"/>
</dbReference>
<proteinExistence type="inferred from homology"/>
<feature type="transmembrane region" description="Helical" evidence="7">
    <location>
        <begin position="81"/>
        <end position="104"/>
    </location>
</feature>
<feature type="transmembrane region" description="Helical" evidence="7">
    <location>
        <begin position="295"/>
        <end position="314"/>
    </location>
</feature>
<keyword evidence="6 7" id="KW-0472">Membrane</keyword>
<protein>
    <submittedName>
        <fullName evidence="8">Lipopolysaccharide biosynthesis protein wzxC</fullName>
    </submittedName>
</protein>
<feature type="transmembrane region" description="Helical" evidence="7">
    <location>
        <begin position="171"/>
        <end position="193"/>
    </location>
</feature>